<feature type="domain" description="CobQ/CobB/MinD/ParA nucleotide binding" evidence="1">
    <location>
        <begin position="8"/>
        <end position="234"/>
    </location>
</feature>
<evidence type="ECO:0000313" key="2">
    <source>
        <dbReference type="EMBL" id="RLE46868.1"/>
    </source>
</evidence>
<keyword evidence="2" id="KW-0067">ATP-binding</keyword>
<gene>
    <name evidence="2" type="ORF">DRJ31_09570</name>
</gene>
<keyword evidence="2" id="KW-0547">Nucleotide-binding</keyword>
<dbReference type="Proteomes" id="UP000278475">
    <property type="component" value="Unassembled WGS sequence"/>
</dbReference>
<dbReference type="GO" id="GO:0016887">
    <property type="term" value="F:ATP hydrolysis activity"/>
    <property type="evidence" value="ECO:0007669"/>
    <property type="project" value="TreeGrafter"/>
</dbReference>
<dbReference type="InterPro" id="IPR050625">
    <property type="entry name" value="ParA/MinD_ATPase"/>
</dbReference>
<dbReference type="GO" id="GO:0051782">
    <property type="term" value="P:negative regulation of cell division"/>
    <property type="evidence" value="ECO:0007669"/>
    <property type="project" value="TreeGrafter"/>
</dbReference>
<sequence length="260" mass="28865">MSKSLVVSVSGKGGTGKTTLVALLLKVLLENENQNFRDILVVDADPDTNLPDVLGIEIRKTVGMVANELKKKVEKGQIPSSVSKRDILEAWVYETLVEEDKFDMLVMGRTEGEGCYCYVNSVLTGILDVLLSNYDLILMDMEAGLEHISRRTDKDVDTMIVVVDPSVMSFRTAIRIKELVKEVHIQIKNLYLVGNRFSETLKEKFWELASNTGIDVAGLIPEDEKIHEYGITGRSLLELPQNSPSVLAAREVAKNIGLLT</sequence>
<dbReference type="GO" id="GO:0005524">
    <property type="term" value="F:ATP binding"/>
    <property type="evidence" value="ECO:0007669"/>
    <property type="project" value="UniProtKB-KW"/>
</dbReference>
<accession>A0A497EJZ4</accession>
<dbReference type="PANTHER" id="PTHR43384:SF7">
    <property type="entry name" value="CARBON-MONOXIDE DEHYDROGENASE ACCESSORY PROTEIN"/>
    <property type="match status" value="1"/>
</dbReference>
<dbReference type="Pfam" id="PF01656">
    <property type="entry name" value="CbiA"/>
    <property type="match status" value="1"/>
</dbReference>
<dbReference type="PIRSF" id="PIRSF005647">
    <property type="entry name" value="CooC"/>
    <property type="match status" value="1"/>
</dbReference>
<dbReference type="SUPFAM" id="SSF52540">
    <property type="entry name" value="P-loop containing nucleoside triphosphate hydrolases"/>
    <property type="match status" value="1"/>
</dbReference>
<dbReference type="EMBL" id="QMQV01000162">
    <property type="protein sequence ID" value="RLE46868.1"/>
    <property type="molecule type" value="Genomic_DNA"/>
</dbReference>
<comment type="caution">
    <text evidence="2">The sequence shown here is derived from an EMBL/GenBank/DDBJ whole genome shotgun (WGS) entry which is preliminary data.</text>
</comment>
<organism evidence="2 3">
    <name type="scientific">Thermoproteota archaeon</name>
    <dbReference type="NCBI Taxonomy" id="2056631"/>
    <lineage>
        <taxon>Archaea</taxon>
        <taxon>Thermoproteota</taxon>
    </lineage>
</organism>
<dbReference type="PANTHER" id="PTHR43384">
    <property type="entry name" value="SEPTUM SITE-DETERMINING PROTEIN MIND HOMOLOG, CHLOROPLASTIC-RELATED"/>
    <property type="match status" value="1"/>
</dbReference>
<evidence type="ECO:0000259" key="1">
    <source>
        <dbReference type="Pfam" id="PF01656"/>
    </source>
</evidence>
<dbReference type="InterPro" id="IPR002586">
    <property type="entry name" value="CobQ/CobB/MinD/ParA_Nub-bd_dom"/>
</dbReference>
<dbReference type="Gene3D" id="3.40.50.300">
    <property type="entry name" value="P-loop containing nucleotide triphosphate hydrolases"/>
    <property type="match status" value="1"/>
</dbReference>
<reference evidence="2 3" key="1">
    <citation type="submission" date="2018-06" db="EMBL/GenBank/DDBJ databases">
        <title>Extensive metabolic versatility and redundancy in microbially diverse, dynamic hydrothermal sediments.</title>
        <authorList>
            <person name="Dombrowski N."/>
            <person name="Teske A."/>
            <person name="Baker B.J."/>
        </authorList>
    </citation>
    <scope>NUCLEOTIDE SEQUENCE [LARGE SCALE GENOMIC DNA]</scope>
    <source>
        <strain evidence="2">B66_G16</strain>
    </source>
</reference>
<dbReference type="GO" id="GO:0005829">
    <property type="term" value="C:cytosol"/>
    <property type="evidence" value="ECO:0007669"/>
    <property type="project" value="TreeGrafter"/>
</dbReference>
<dbReference type="AlphaFoldDB" id="A0A497EJZ4"/>
<evidence type="ECO:0000313" key="3">
    <source>
        <dbReference type="Proteomes" id="UP000278475"/>
    </source>
</evidence>
<dbReference type="InterPro" id="IPR014433">
    <property type="entry name" value="CooC"/>
</dbReference>
<protein>
    <submittedName>
        <fullName evidence="2">ATP-binding protein</fullName>
    </submittedName>
</protein>
<proteinExistence type="predicted"/>
<dbReference type="InterPro" id="IPR027417">
    <property type="entry name" value="P-loop_NTPase"/>
</dbReference>
<name>A0A497EJZ4_9CREN</name>
<dbReference type="GO" id="GO:0009898">
    <property type="term" value="C:cytoplasmic side of plasma membrane"/>
    <property type="evidence" value="ECO:0007669"/>
    <property type="project" value="TreeGrafter"/>
</dbReference>